<dbReference type="RefSeq" id="WP_340331421.1">
    <property type="nucleotide sequence ID" value="NZ_JAZHOF010000008.1"/>
</dbReference>
<gene>
    <name evidence="1" type="ORF">V3328_19685</name>
</gene>
<proteinExistence type="predicted"/>
<organism evidence="1 2">
    <name type="scientific">Microbaculum marinum</name>
    <dbReference type="NCBI Taxonomy" id="1764581"/>
    <lineage>
        <taxon>Bacteria</taxon>
        <taxon>Pseudomonadati</taxon>
        <taxon>Pseudomonadota</taxon>
        <taxon>Alphaproteobacteria</taxon>
        <taxon>Hyphomicrobiales</taxon>
        <taxon>Tepidamorphaceae</taxon>
        <taxon>Microbaculum</taxon>
    </lineage>
</organism>
<evidence type="ECO:0000313" key="2">
    <source>
        <dbReference type="Proteomes" id="UP001378188"/>
    </source>
</evidence>
<keyword evidence="2" id="KW-1185">Reference proteome</keyword>
<protein>
    <submittedName>
        <fullName evidence="1">Uncharacterized protein</fullName>
    </submittedName>
</protein>
<name>A0AAW9S0P9_9HYPH</name>
<accession>A0AAW9S0P9</accession>
<dbReference type="EMBL" id="JAZHOF010000008">
    <property type="protein sequence ID" value="MEJ8573723.1"/>
    <property type="molecule type" value="Genomic_DNA"/>
</dbReference>
<dbReference type="Proteomes" id="UP001378188">
    <property type="component" value="Unassembled WGS sequence"/>
</dbReference>
<dbReference type="AlphaFoldDB" id="A0AAW9S0P9"/>
<evidence type="ECO:0000313" key="1">
    <source>
        <dbReference type="EMBL" id="MEJ8573723.1"/>
    </source>
</evidence>
<sequence length="72" mass="7971">MAEHHHETYSAWDAAMADLNDAADKLRAAVKKADQPNADPAIADLVDQLSERKRRAMDTWVAYTNASGFGRI</sequence>
<reference evidence="1 2" key="1">
    <citation type="submission" date="2024-02" db="EMBL/GenBank/DDBJ databases">
        <title>Genome analysis and characterization of Microbaculum marinisediminis sp. nov., isolated from marine sediment.</title>
        <authorList>
            <person name="Du Z.-J."/>
            <person name="Ye Y.-Q."/>
            <person name="Zhang Z.-R."/>
            <person name="Yuan S.-M."/>
            <person name="Zhang X.-Y."/>
        </authorList>
    </citation>
    <scope>NUCLEOTIDE SEQUENCE [LARGE SCALE GENOMIC DNA]</scope>
    <source>
        <strain evidence="1 2">SDUM1044001</strain>
    </source>
</reference>
<comment type="caution">
    <text evidence="1">The sequence shown here is derived from an EMBL/GenBank/DDBJ whole genome shotgun (WGS) entry which is preliminary data.</text>
</comment>